<organism evidence="1 2">
    <name type="scientific">Rhipicephalus sanguineus</name>
    <name type="common">Brown dog tick</name>
    <name type="synonym">Ixodes sanguineus</name>
    <dbReference type="NCBI Taxonomy" id="34632"/>
    <lineage>
        <taxon>Eukaryota</taxon>
        <taxon>Metazoa</taxon>
        <taxon>Ecdysozoa</taxon>
        <taxon>Arthropoda</taxon>
        <taxon>Chelicerata</taxon>
        <taxon>Arachnida</taxon>
        <taxon>Acari</taxon>
        <taxon>Parasitiformes</taxon>
        <taxon>Ixodida</taxon>
        <taxon>Ixodoidea</taxon>
        <taxon>Ixodidae</taxon>
        <taxon>Rhipicephalinae</taxon>
        <taxon>Rhipicephalus</taxon>
        <taxon>Rhipicephalus</taxon>
    </lineage>
</organism>
<dbReference type="AlphaFoldDB" id="A0A9D4PSP0"/>
<gene>
    <name evidence="1" type="ORF">HPB52_022035</name>
</gene>
<dbReference type="Proteomes" id="UP000821837">
    <property type="component" value="Chromosome 5"/>
</dbReference>
<dbReference type="VEuPathDB" id="VectorBase:RSAN_035316"/>
<reference evidence="1" key="1">
    <citation type="journal article" date="2020" name="Cell">
        <title>Large-Scale Comparative Analyses of Tick Genomes Elucidate Their Genetic Diversity and Vector Capacities.</title>
        <authorList>
            <consortium name="Tick Genome and Microbiome Consortium (TIGMIC)"/>
            <person name="Jia N."/>
            <person name="Wang J."/>
            <person name="Shi W."/>
            <person name="Du L."/>
            <person name="Sun Y."/>
            <person name="Zhan W."/>
            <person name="Jiang J.F."/>
            <person name="Wang Q."/>
            <person name="Zhang B."/>
            <person name="Ji P."/>
            <person name="Bell-Sakyi L."/>
            <person name="Cui X.M."/>
            <person name="Yuan T.T."/>
            <person name="Jiang B.G."/>
            <person name="Yang W.F."/>
            <person name="Lam T.T."/>
            <person name="Chang Q.C."/>
            <person name="Ding S.J."/>
            <person name="Wang X.J."/>
            <person name="Zhu J.G."/>
            <person name="Ruan X.D."/>
            <person name="Zhao L."/>
            <person name="Wei J.T."/>
            <person name="Ye R.Z."/>
            <person name="Que T.C."/>
            <person name="Du C.H."/>
            <person name="Zhou Y.H."/>
            <person name="Cheng J.X."/>
            <person name="Dai P.F."/>
            <person name="Guo W.B."/>
            <person name="Han X.H."/>
            <person name="Huang E.J."/>
            <person name="Li L.F."/>
            <person name="Wei W."/>
            <person name="Gao Y.C."/>
            <person name="Liu J.Z."/>
            <person name="Shao H.Z."/>
            <person name="Wang X."/>
            <person name="Wang C.C."/>
            <person name="Yang T.C."/>
            <person name="Huo Q.B."/>
            <person name="Li W."/>
            <person name="Chen H.Y."/>
            <person name="Chen S.E."/>
            <person name="Zhou L.G."/>
            <person name="Ni X.B."/>
            <person name="Tian J.H."/>
            <person name="Sheng Y."/>
            <person name="Liu T."/>
            <person name="Pan Y.S."/>
            <person name="Xia L.Y."/>
            <person name="Li J."/>
            <person name="Zhao F."/>
            <person name="Cao W.C."/>
        </authorList>
    </citation>
    <scope>NUCLEOTIDE SEQUENCE</scope>
    <source>
        <strain evidence="1">Rsan-2018</strain>
    </source>
</reference>
<dbReference type="GO" id="GO:0003676">
    <property type="term" value="F:nucleic acid binding"/>
    <property type="evidence" value="ECO:0007669"/>
    <property type="project" value="InterPro"/>
</dbReference>
<proteinExistence type="predicted"/>
<dbReference type="Gene3D" id="3.30.420.10">
    <property type="entry name" value="Ribonuclease H-like superfamily/Ribonuclease H"/>
    <property type="match status" value="1"/>
</dbReference>
<evidence type="ECO:0000313" key="1">
    <source>
        <dbReference type="EMBL" id="KAH7952361.1"/>
    </source>
</evidence>
<sequence length="488" mass="53967">MISCATTRTSSSSVAEQAAIALALTDGVHDTIYSDSKAAIKAFQMGMVAPQVLQIIRKVKDLKNHSLVWFPAHLGTIESASLNPNEEAHSDARGLTDRVLGNASSPGRPEPLCSYNEIWKHHYLSRRHLVEDPYARTCGAAERDDWLSITMCQFMTQLVHGCDCAKGALVDYARRASNVRMAKDVIICMVNRSGLVDRIVAMPPSPLEPRRRTKPCAARGDELRATFLRRAFEQYVPAGSRADSRSKVQFRWPAQGSRTRPAERLLPGCSGRGQDRGRGLPGATFAGRGLTRVLGSCDLYCWVGRDSDSTALHTVAHPCAVKRASRATCVLAHVDDRIMLGRRWDDKLPRRRTKPCAARGDELRATFLRRAFEQYVPAGSRADSRSKVQFRWPAQGSRTRPAERLLPGCSGRGQDRGRGLLGAIFAGRGLTRVLGSCDLYCWVGRDSDSTALHTVAHPWAVKRASRATCVLAHVDDRIMLGRRWDDKL</sequence>
<reference evidence="1" key="2">
    <citation type="submission" date="2021-09" db="EMBL/GenBank/DDBJ databases">
        <authorList>
            <person name="Jia N."/>
            <person name="Wang J."/>
            <person name="Shi W."/>
            <person name="Du L."/>
            <person name="Sun Y."/>
            <person name="Zhan W."/>
            <person name="Jiang J."/>
            <person name="Wang Q."/>
            <person name="Zhang B."/>
            <person name="Ji P."/>
            <person name="Sakyi L.B."/>
            <person name="Cui X."/>
            <person name="Yuan T."/>
            <person name="Jiang B."/>
            <person name="Yang W."/>
            <person name="Lam T.T.-Y."/>
            <person name="Chang Q."/>
            <person name="Ding S."/>
            <person name="Wang X."/>
            <person name="Zhu J."/>
            <person name="Ruan X."/>
            <person name="Zhao L."/>
            <person name="Wei J."/>
            <person name="Que T."/>
            <person name="Du C."/>
            <person name="Cheng J."/>
            <person name="Dai P."/>
            <person name="Han X."/>
            <person name="Huang E."/>
            <person name="Gao Y."/>
            <person name="Liu J."/>
            <person name="Shao H."/>
            <person name="Ye R."/>
            <person name="Li L."/>
            <person name="Wei W."/>
            <person name="Wang X."/>
            <person name="Wang C."/>
            <person name="Huo Q."/>
            <person name="Li W."/>
            <person name="Guo W."/>
            <person name="Chen H."/>
            <person name="Chen S."/>
            <person name="Zhou L."/>
            <person name="Zhou L."/>
            <person name="Ni X."/>
            <person name="Tian J."/>
            <person name="Zhou Y."/>
            <person name="Sheng Y."/>
            <person name="Liu T."/>
            <person name="Pan Y."/>
            <person name="Xia L."/>
            <person name="Li J."/>
            <person name="Zhao F."/>
            <person name="Cao W."/>
        </authorList>
    </citation>
    <scope>NUCLEOTIDE SEQUENCE</scope>
    <source>
        <strain evidence="1">Rsan-2018</strain>
        <tissue evidence="1">Larvae</tissue>
    </source>
</reference>
<evidence type="ECO:0008006" key="3">
    <source>
        <dbReference type="Google" id="ProtNLM"/>
    </source>
</evidence>
<evidence type="ECO:0000313" key="2">
    <source>
        <dbReference type="Proteomes" id="UP000821837"/>
    </source>
</evidence>
<name>A0A9D4PSP0_RHISA</name>
<dbReference type="InterPro" id="IPR036397">
    <property type="entry name" value="RNaseH_sf"/>
</dbReference>
<keyword evidence="2" id="KW-1185">Reference proteome</keyword>
<dbReference type="EMBL" id="JABSTV010001251">
    <property type="protein sequence ID" value="KAH7952361.1"/>
    <property type="molecule type" value="Genomic_DNA"/>
</dbReference>
<comment type="caution">
    <text evidence="1">The sequence shown here is derived from an EMBL/GenBank/DDBJ whole genome shotgun (WGS) entry which is preliminary data.</text>
</comment>
<accession>A0A9D4PSP0</accession>
<protein>
    <recommendedName>
        <fullName evidence="3">Tick transposon</fullName>
    </recommendedName>
</protein>